<dbReference type="AlphaFoldDB" id="A0A0C3EJP3"/>
<reference evidence="2" key="2">
    <citation type="submission" date="2015-01" db="EMBL/GenBank/DDBJ databases">
        <title>Evolutionary Origins and Diversification of the Mycorrhizal Mutualists.</title>
        <authorList>
            <consortium name="DOE Joint Genome Institute"/>
            <consortium name="Mycorrhizal Genomics Consortium"/>
            <person name="Kohler A."/>
            <person name="Kuo A."/>
            <person name="Nagy L.G."/>
            <person name="Floudas D."/>
            <person name="Copeland A."/>
            <person name="Barry K.W."/>
            <person name="Cichocki N."/>
            <person name="Veneault-Fourrey C."/>
            <person name="LaButti K."/>
            <person name="Lindquist E.A."/>
            <person name="Lipzen A."/>
            <person name="Lundell T."/>
            <person name="Morin E."/>
            <person name="Murat C."/>
            <person name="Riley R."/>
            <person name="Ohm R."/>
            <person name="Sun H."/>
            <person name="Tunlid A."/>
            <person name="Henrissat B."/>
            <person name="Grigoriev I.V."/>
            <person name="Hibbett D.S."/>
            <person name="Martin F."/>
        </authorList>
    </citation>
    <scope>NUCLEOTIDE SEQUENCE [LARGE SCALE GENOMIC DNA]</scope>
    <source>
        <strain evidence="2">F 1598</strain>
    </source>
</reference>
<reference evidence="1 2" key="1">
    <citation type="submission" date="2014-04" db="EMBL/GenBank/DDBJ databases">
        <authorList>
            <consortium name="DOE Joint Genome Institute"/>
            <person name="Kuo A."/>
            <person name="Tarkka M."/>
            <person name="Buscot F."/>
            <person name="Kohler A."/>
            <person name="Nagy L.G."/>
            <person name="Floudas D."/>
            <person name="Copeland A."/>
            <person name="Barry K.W."/>
            <person name="Cichocki N."/>
            <person name="Veneault-Fourrey C."/>
            <person name="LaButti K."/>
            <person name="Lindquist E.A."/>
            <person name="Lipzen A."/>
            <person name="Lundell T."/>
            <person name="Morin E."/>
            <person name="Murat C."/>
            <person name="Sun H."/>
            <person name="Tunlid A."/>
            <person name="Henrissat B."/>
            <person name="Grigoriev I.V."/>
            <person name="Hibbett D.S."/>
            <person name="Martin F."/>
            <person name="Nordberg H.P."/>
            <person name="Cantor M.N."/>
            <person name="Hua S.X."/>
        </authorList>
    </citation>
    <scope>NUCLEOTIDE SEQUENCE [LARGE SCALE GENOMIC DNA]</scope>
    <source>
        <strain evidence="1 2">F 1598</strain>
    </source>
</reference>
<dbReference type="Proteomes" id="UP000054166">
    <property type="component" value="Unassembled WGS sequence"/>
</dbReference>
<dbReference type="InParanoid" id="A0A0C3EJP3"/>
<name>A0A0C3EJP3_PILCF</name>
<organism evidence="1 2">
    <name type="scientific">Piloderma croceum (strain F 1598)</name>
    <dbReference type="NCBI Taxonomy" id="765440"/>
    <lineage>
        <taxon>Eukaryota</taxon>
        <taxon>Fungi</taxon>
        <taxon>Dikarya</taxon>
        <taxon>Basidiomycota</taxon>
        <taxon>Agaricomycotina</taxon>
        <taxon>Agaricomycetes</taxon>
        <taxon>Agaricomycetidae</taxon>
        <taxon>Atheliales</taxon>
        <taxon>Atheliaceae</taxon>
        <taxon>Piloderma</taxon>
    </lineage>
</organism>
<protein>
    <submittedName>
        <fullName evidence="1">Uncharacterized protein</fullName>
    </submittedName>
</protein>
<accession>A0A0C3EJP3</accession>
<dbReference type="EMBL" id="KN833104">
    <property type="protein sequence ID" value="KIM72860.1"/>
    <property type="molecule type" value="Genomic_DNA"/>
</dbReference>
<evidence type="ECO:0000313" key="2">
    <source>
        <dbReference type="Proteomes" id="UP000054166"/>
    </source>
</evidence>
<dbReference type="HOGENOM" id="CLU_1372677_0_0_1"/>
<evidence type="ECO:0000313" key="1">
    <source>
        <dbReference type="EMBL" id="KIM72860.1"/>
    </source>
</evidence>
<proteinExistence type="predicted"/>
<sequence length="199" mass="22102">MLGPISTSTLTTNDTPVPELLCNPQSGSIPYIPLTITINGVDYMVDSRDNLIYNSSDDSTPTQARCDVPLVNTTSLNPPEIALGMPFLRSVYLYVLSTLSFHLHLTHSHPLAFISFQRISLPDRFVSRILRLRFPQRSQPHSSPDIPNTHYDAYPQLAVPQPRQADLDTDASTCHGSAERKWDVCRFGRSSAGASCRCE</sequence>
<keyword evidence="2" id="KW-1185">Reference proteome</keyword>
<gene>
    <name evidence="1" type="ORF">PILCRDRAFT_829528</name>
</gene>